<reference evidence="2" key="1">
    <citation type="submission" date="2016-10" db="EMBL/GenBank/DDBJ databases">
        <title>The assassin bug Pristhesancus plagipennis produces two different types of venom.</title>
        <authorList>
            <person name="Walker A.A."/>
            <person name="Herzig V."/>
            <person name="Jin J."/>
            <person name="Fry B.G."/>
            <person name="King G.F."/>
        </authorList>
    </citation>
    <scope>NUCLEOTIDE SEQUENCE</scope>
    <source>
        <tissue evidence="2">Venom/labial glands</tissue>
    </source>
</reference>
<protein>
    <submittedName>
        <fullName evidence="2">Secreted peptide</fullName>
    </submittedName>
</protein>
<proteinExistence type="evidence at transcript level"/>
<accession>A0A2K8JWP3</accession>
<evidence type="ECO:0000313" key="2">
    <source>
        <dbReference type="EMBL" id="ATU82837.1"/>
    </source>
</evidence>
<sequence length="66" mass="7021">MSSYCILFLVGFVVLCVLPESIVGVCMDTGCQHHSAKVRGCGQYGMRAVATRSCNPPVGTIYTCCS</sequence>
<feature type="chain" id="PRO_5014927205" evidence="1">
    <location>
        <begin position="25"/>
        <end position="66"/>
    </location>
</feature>
<organism evidence="2">
    <name type="scientific">Pristhesancus plagipennis</name>
    <name type="common">Common assassin bug</name>
    <dbReference type="NCBI Taxonomy" id="1955184"/>
    <lineage>
        <taxon>Eukaryota</taxon>
        <taxon>Metazoa</taxon>
        <taxon>Ecdysozoa</taxon>
        <taxon>Arthropoda</taxon>
        <taxon>Hexapoda</taxon>
        <taxon>Insecta</taxon>
        <taxon>Pterygota</taxon>
        <taxon>Neoptera</taxon>
        <taxon>Paraneoptera</taxon>
        <taxon>Hemiptera</taxon>
        <taxon>Heteroptera</taxon>
        <taxon>Panheteroptera</taxon>
        <taxon>Cimicomorpha</taxon>
        <taxon>Reduviidae</taxon>
        <taxon>Harpactorinae</taxon>
        <taxon>Harpactorini</taxon>
        <taxon>Pristhesancus</taxon>
    </lineage>
</organism>
<name>A0A2K8JWP3_PRIPG</name>
<feature type="signal peptide" evidence="1">
    <location>
        <begin position="1"/>
        <end position="24"/>
    </location>
</feature>
<dbReference type="AlphaFoldDB" id="A0A2K8JWP3"/>
<keyword evidence="1" id="KW-0732">Signal</keyword>
<evidence type="ECO:0000256" key="1">
    <source>
        <dbReference type="SAM" id="SignalP"/>
    </source>
</evidence>
<dbReference type="EMBL" id="KY031086">
    <property type="protein sequence ID" value="ATU82837.1"/>
    <property type="molecule type" value="mRNA"/>
</dbReference>